<dbReference type="EMBL" id="CP155571">
    <property type="protein sequence ID" value="XFO72442.1"/>
    <property type="molecule type" value="Genomic_DNA"/>
</dbReference>
<name>A0ABZ3J232_SPOA4</name>
<dbReference type="PANTHER" id="PTHR34975:SF2">
    <property type="entry name" value="SPORE GERMINATION PROTEIN A2"/>
    <property type="match status" value="1"/>
</dbReference>
<proteinExistence type="inferred from homology"/>
<feature type="transmembrane region" description="Helical" evidence="8">
    <location>
        <begin position="306"/>
        <end position="322"/>
    </location>
</feature>
<comment type="subcellular location">
    <subcellularLocation>
        <location evidence="1">Membrane</location>
        <topology evidence="1">Multi-pass membrane protein</topology>
    </subcellularLocation>
</comment>
<keyword evidence="7 8" id="KW-0472">Membrane</keyword>
<keyword evidence="6 8" id="KW-1133">Transmembrane helix</keyword>
<dbReference type="Pfam" id="PF03845">
    <property type="entry name" value="Spore_permease"/>
    <property type="match status" value="1"/>
</dbReference>
<keyword evidence="3" id="KW-0813">Transport</keyword>
<evidence type="ECO:0000313" key="10">
    <source>
        <dbReference type="Proteomes" id="UP000216052"/>
    </source>
</evidence>
<feature type="transmembrane region" description="Helical" evidence="8">
    <location>
        <begin position="216"/>
        <end position="243"/>
    </location>
</feature>
<evidence type="ECO:0000256" key="1">
    <source>
        <dbReference type="ARBA" id="ARBA00004141"/>
    </source>
</evidence>
<evidence type="ECO:0000256" key="7">
    <source>
        <dbReference type="ARBA" id="ARBA00023136"/>
    </source>
</evidence>
<organism evidence="9 10">
    <name type="scientific">Sporomusa acidovorans (strain ATCC 49682 / DSM 3132 / Mol)</name>
    <dbReference type="NCBI Taxonomy" id="1123286"/>
    <lineage>
        <taxon>Bacteria</taxon>
        <taxon>Bacillati</taxon>
        <taxon>Bacillota</taxon>
        <taxon>Negativicutes</taxon>
        <taxon>Selenomonadales</taxon>
        <taxon>Sporomusaceae</taxon>
        <taxon>Sporomusa</taxon>
    </lineage>
</organism>
<evidence type="ECO:0000256" key="3">
    <source>
        <dbReference type="ARBA" id="ARBA00022448"/>
    </source>
</evidence>
<feature type="transmembrane region" description="Helical" evidence="8">
    <location>
        <begin position="83"/>
        <end position="102"/>
    </location>
</feature>
<evidence type="ECO:0000256" key="2">
    <source>
        <dbReference type="ARBA" id="ARBA00007998"/>
    </source>
</evidence>
<comment type="similarity">
    <text evidence="2">Belongs to the amino acid-polyamine-organocation (APC) superfamily. Spore germination protein (SGP) (TC 2.A.3.9) family.</text>
</comment>
<dbReference type="Proteomes" id="UP000216052">
    <property type="component" value="Chromosome"/>
</dbReference>
<dbReference type="PANTHER" id="PTHR34975">
    <property type="entry name" value="SPORE GERMINATION PROTEIN A2"/>
    <property type="match status" value="1"/>
</dbReference>
<feature type="transmembrane region" description="Helical" evidence="8">
    <location>
        <begin position="334"/>
        <end position="356"/>
    </location>
</feature>
<accession>A0ABZ3J232</accession>
<evidence type="ECO:0000256" key="5">
    <source>
        <dbReference type="ARBA" id="ARBA00022692"/>
    </source>
</evidence>
<evidence type="ECO:0008006" key="11">
    <source>
        <dbReference type="Google" id="ProtNLM"/>
    </source>
</evidence>
<evidence type="ECO:0000313" key="9">
    <source>
        <dbReference type="EMBL" id="XFO72442.1"/>
    </source>
</evidence>
<dbReference type="InterPro" id="IPR004761">
    <property type="entry name" value="Spore_GerAB"/>
</dbReference>
<feature type="transmembrane region" description="Helical" evidence="8">
    <location>
        <begin position="270"/>
        <end position="294"/>
    </location>
</feature>
<evidence type="ECO:0000256" key="6">
    <source>
        <dbReference type="ARBA" id="ARBA00022989"/>
    </source>
</evidence>
<feature type="transmembrane region" description="Helical" evidence="8">
    <location>
        <begin position="187"/>
        <end position="204"/>
    </location>
</feature>
<feature type="transmembrane region" description="Helical" evidence="8">
    <location>
        <begin position="122"/>
        <end position="138"/>
    </location>
</feature>
<protein>
    <recommendedName>
        <fullName evidence="11">Spore germination protein YndE</fullName>
    </recommendedName>
</protein>
<evidence type="ECO:0000256" key="8">
    <source>
        <dbReference type="SAM" id="Phobius"/>
    </source>
</evidence>
<feature type="transmembrane region" description="Helical" evidence="8">
    <location>
        <begin position="39"/>
        <end position="62"/>
    </location>
</feature>
<reference evidence="9" key="1">
    <citation type="submission" date="2024-05" db="EMBL/GenBank/DDBJ databases">
        <title>Isolation and characterization of Sporomusa carbonis sp. nov., a carboxydotrophic hydrogenogen in the genus of Sporomusa isolated from a charcoal burning pile.</title>
        <authorList>
            <person name="Boeer T."/>
            <person name="Rosenbaum F."/>
            <person name="Eysell L."/>
            <person name="Mueller V."/>
            <person name="Daniel R."/>
            <person name="Poehlein A."/>
        </authorList>
    </citation>
    <scope>NUCLEOTIDE SEQUENCE [LARGE SCALE GENOMIC DNA]</scope>
    <source>
        <strain evidence="9">DSM 3132</strain>
    </source>
</reference>
<feature type="transmembrane region" description="Helical" evidence="8">
    <location>
        <begin position="7"/>
        <end position="27"/>
    </location>
</feature>
<keyword evidence="5 8" id="KW-0812">Transmembrane</keyword>
<keyword evidence="10" id="KW-1185">Reference proteome</keyword>
<evidence type="ECO:0000256" key="4">
    <source>
        <dbReference type="ARBA" id="ARBA00022544"/>
    </source>
</evidence>
<feature type="transmembrane region" description="Helical" evidence="8">
    <location>
        <begin position="145"/>
        <end position="167"/>
    </location>
</feature>
<gene>
    <name evidence="9" type="ORF">SPACI_024940</name>
</gene>
<keyword evidence="4" id="KW-0309">Germination</keyword>
<sequence>MKYRSGRLGIAEGLALAFVITFPPIFLSTATKSVQAAGSIGWVPGTLAALSGGTLLYLYTLVLEHNPGDLLTVTQSILGKPASWILGLFYFTVFFVLASLWTRQFAENTLLTALPFAAFDNVILWYSLGSALLIYAGIEALCRSAYVIMPFSITAMLLVFALLLPMYKPMYLFPWQGKGLENLARPFINLLGATAPLSLLLFLAPAFQTIKTVRSALLFGFGGSTLMRVSAVAVFIMVFGSFVGAEKMLPFYEMARLIYLNRYIQRLESIFILLWVITGIIAIAVCLYGSLYILAKLFKLPTIRPLIPAASLVMMQLAMLPSDTNAVLALESNFFGLFCAPGVVVFPVTLLVVFLLKGGRKVCRNCESN</sequence>